<keyword evidence="4" id="KW-1185">Reference proteome</keyword>
<evidence type="ECO:0000256" key="1">
    <source>
        <dbReference type="SAM" id="SignalP"/>
    </source>
</evidence>
<dbReference type="EMBL" id="UESZ01000001">
    <property type="protein sequence ID" value="SSA35079.1"/>
    <property type="molecule type" value="Genomic_DNA"/>
</dbReference>
<dbReference type="Gene3D" id="2.40.128.270">
    <property type="match status" value="1"/>
</dbReference>
<keyword evidence="1" id="KW-0732">Signal</keyword>
<dbReference type="AlphaFoldDB" id="A0A2Y8ZXS4"/>
<dbReference type="PROSITE" id="PS51257">
    <property type="entry name" value="PROKAR_LIPOPROTEIN"/>
    <property type="match status" value="1"/>
</dbReference>
<dbReference type="PANTHER" id="PTHR35535">
    <property type="entry name" value="HEAT SHOCK PROTEIN HSLJ"/>
    <property type="match status" value="1"/>
</dbReference>
<dbReference type="InterPro" id="IPR053147">
    <property type="entry name" value="Hsp_HslJ-like"/>
</dbReference>
<dbReference type="InterPro" id="IPR038670">
    <property type="entry name" value="HslJ-like_sf"/>
</dbReference>
<name>A0A2Y8ZXS4_9MICO</name>
<dbReference type="Proteomes" id="UP000250028">
    <property type="component" value="Unassembled WGS sequence"/>
</dbReference>
<evidence type="ECO:0000259" key="2">
    <source>
        <dbReference type="Pfam" id="PF03724"/>
    </source>
</evidence>
<feature type="signal peptide" evidence="1">
    <location>
        <begin position="1"/>
        <end position="17"/>
    </location>
</feature>
<feature type="chain" id="PRO_5039641925" evidence="1">
    <location>
        <begin position="18"/>
        <end position="155"/>
    </location>
</feature>
<sequence>MVMRRVAVVAIAVVALAGCGSGGSSGSSGSSGSPTPVTSVDSLNGKSFVSTSVKGHDLVSGTAITLQVTDGNLSLNGGCNTMNGAATISDGVLKFSGHPMQTMMACGDGKDAQDKWLLETFTTGVSPTLSGDVMTLTHDDLTILMGPASSTTSSK</sequence>
<dbReference type="InterPro" id="IPR005184">
    <property type="entry name" value="DUF306_Meta_HslJ"/>
</dbReference>
<reference evidence="4" key="1">
    <citation type="submission" date="2016-10" db="EMBL/GenBank/DDBJ databases">
        <authorList>
            <person name="Varghese N."/>
            <person name="Submissions S."/>
        </authorList>
    </citation>
    <scope>NUCLEOTIDE SEQUENCE [LARGE SCALE GENOMIC DNA]</scope>
    <source>
        <strain evidence="4">DSM 22951</strain>
    </source>
</reference>
<proteinExistence type="predicted"/>
<evidence type="ECO:0000313" key="3">
    <source>
        <dbReference type="EMBL" id="SSA35079.1"/>
    </source>
</evidence>
<dbReference type="PANTHER" id="PTHR35535:SF2">
    <property type="entry name" value="DUF306 DOMAIN-CONTAINING PROTEIN"/>
    <property type="match status" value="1"/>
</dbReference>
<protein>
    <submittedName>
        <fullName evidence="3">META domain-containing protein</fullName>
    </submittedName>
</protein>
<gene>
    <name evidence="3" type="ORF">SAMN04489750_2414</name>
</gene>
<evidence type="ECO:0000313" key="4">
    <source>
        <dbReference type="Proteomes" id="UP000250028"/>
    </source>
</evidence>
<organism evidence="3 4">
    <name type="scientific">Branchiibius hedensis</name>
    <dbReference type="NCBI Taxonomy" id="672460"/>
    <lineage>
        <taxon>Bacteria</taxon>
        <taxon>Bacillati</taxon>
        <taxon>Actinomycetota</taxon>
        <taxon>Actinomycetes</taxon>
        <taxon>Micrococcales</taxon>
        <taxon>Dermacoccaceae</taxon>
        <taxon>Branchiibius</taxon>
    </lineage>
</organism>
<dbReference type="OrthoDB" id="507754at2"/>
<accession>A0A2Y8ZXS4</accession>
<feature type="domain" description="DUF306" evidence="2">
    <location>
        <begin position="42"/>
        <end position="140"/>
    </location>
</feature>
<dbReference type="Pfam" id="PF03724">
    <property type="entry name" value="META"/>
    <property type="match status" value="1"/>
</dbReference>